<dbReference type="Pfam" id="PF18967">
    <property type="entry name" value="PycTM"/>
    <property type="match status" value="1"/>
</dbReference>
<evidence type="ECO:0000256" key="1">
    <source>
        <dbReference type="ARBA" id="ARBA00004236"/>
    </source>
</evidence>
<dbReference type="Proteomes" id="UP000618795">
    <property type="component" value="Unassembled WGS sequence"/>
</dbReference>
<protein>
    <recommendedName>
        <fullName evidence="9">Pycsar effector protein domain-containing protein</fullName>
    </recommendedName>
</protein>
<sequence length="172" mass="17357">MADMGGGFTPADCTGCRRLGDAAAEMFVEMQRADTKATTLCGVTGGLLAVDAATLSTVPGSSWLSVAALACAAALLGAALVVALSAIRPVLPRHGGFRVFVGPLPEQSGAEELVSTFSAMGSGQPARAEAERLVLFAGLAQQKFRAVKWAVDLTATAIGMAGIGLLSGYITA</sequence>
<dbReference type="InterPro" id="IPR043760">
    <property type="entry name" value="PycTM_dom"/>
</dbReference>
<reference evidence="10" key="1">
    <citation type="journal article" date="2014" name="Int. J. Syst. Evol. Microbiol.">
        <title>Complete genome sequence of Corynebacterium casei LMG S-19264T (=DSM 44701T), isolated from a smear-ripened cheese.</title>
        <authorList>
            <consortium name="US DOE Joint Genome Institute (JGI-PGF)"/>
            <person name="Walter F."/>
            <person name="Albersmeier A."/>
            <person name="Kalinowski J."/>
            <person name="Ruckert C."/>
        </authorList>
    </citation>
    <scope>NUCLEOTIDE SEQUENCE</scope>
    <source>
        <strain evidence="10">JCM 4369</strain>
    </source>
</reference>
<reference evidence="10" key="2">
    <citation type="submission" date="2020-09" db="EMBL/GenBank/DDBJ databases">
        <authorList>
            <person name="Sun Q."/>
            <person name="Ohkuma M."/>
        </authorList>
    </citation>
    <scope>NUCLEOTIDE SEQUENCE</scope>
    <source>
        <strain evidence="10">JCM 4369</strain>
    </source>
</reference>
<gene>
    <name evidence="10" type="ORF">GCM10010260_80710</name>
</gene>
<evidence type="ECO:0000256" key="7">
    <source>
        <dbReference type="ARBA" id="ARBA00023136"/>
    </source>
</evidence>
<name>A0A918IJZ6_9ACTN</name>
<keyword evidence="7 8" id="KW-0472">Membrane</keyword>
<evidence type="ECO:0000256" key="2">
    <source>
        <dbReference type="ARBA" id="ARBA00022475"/>
    </source>
</evidence>
<dbReference type="GO" id="GO:0000166">
    <property type="term" value="F:nucleotide binding"/>
    <property type="evidence" value="ECO:0007669"/>
    <property type="project" value="UniProtKB-KW"/>
</dbReference>
<keyword evidence="3 8" id="KW-0812">Transmembrane</keyword>
<feature type="transmembrane region" description="Helical" evidence="8">
    <location>
        <begin position="63"/>
        <end position="87"/>
    </location>
</feature>
<proteinExistence type="predicted"/>
<dbReference type="AlphaFoldDB" id="A0A918IJZ6"/>
<dbReference type="EMBL" id="BMTD01000033">
    <property type="protein sequence ID" value="GGV28150.1"/>
    <property type="molecule type" value="Genomic_DNA"/>
</dbReference>
<keyword evidence="2" id="KW-1003">Cell membrane</keyword>
<dbReference type="GO" id="GO:0005886">
    <property type="term" value="C:plasma membrane"/>
    <property type="evidence" value="ECO:0007669"/>
    <property type="project" value="UniProtKB-SubCell"/>
</dbReference>
<organism evidence="10 11">
    <name type="scientific">Streptomyces filipinensis</name>
    <dbReference type="NCBI Taxonomy" id="66887"/>
    <lineage>
        <taxon>Bacteria</taxon>
        <taxon>Bacillati</taxon>
        <taxon>Actinomycetota</taxon>
        <taxon>Actinomycetes</taxon>
        <taxon>Kitasatosporales</taxon>
        <taxon>Streptomycetaceae</taxon>
        <taxon>Streptomyces</taxon>
    </lineage>
</organism>
<accession>A0A918IJZ6</accession>
<comment type="caution">
    <text evidence="10">The sequence shown here is derived from an EMBL/GenBank/DDBJ whole genome shotgun (WGS) entry which is preliminary data.</text>
</comment>
<keyword evidence="11" id="KW-1185">Reference proteome</keyword>
<evidence type="ECO:0000256" key="6">
    <source>
        <dbReference type="ARBA" id="ARBA00023118"/>
    </source>
</evidence>
<feature type="domain" description="Pycsar effector protein" evidence="9">
    <location>
        <begin position="22"/>
        <end position="166"/>
    </location>
</feature>
<keyword evidence="5 8" id="KW-1133">Transmembrane helix</keyword>
<keyword evidence="6" id="KW-0051">Antiviral defense</keyword>
<evidence type="ECO:0000256" key="3">
    <source>
        <dbReference type="ARBA" id="ARBA00022692"/>
    </source>
</evidence>
<evidence type="ECO:0000259" key="9">
    <source>
        <dbReference type="Pfam" id="PF18967"/>
    </source>
</evidence>
<evidence type="ECO:0000313" key="11">
    <source>
        <dbReference type="Proteomes" id="UP000618795"/>
    </source>
</evidence>
<evidence type="ECO:0000256" key="8">
    <source>
        <dbReference type="SAM" id="Phobius"/>
    </source>
</evidence>
<comment type="subcellular location">
    <subcellularLocation>
        <location evidence="1">Cell membrane</location>
    </subcellularLocation>
</comment>
<feature type="transmembrane region" description="Helical" evidence="8">
    <location>
        <begin position="149"/>
        <end position="170"/>
    </location>
</feature>
<evidence type="ECO:0000313" key="10">
    <source>
        <dbReference type="EMBL" id="GGV28150.1"/>
    </source>
</evidence>
<evidence type="ECO:0000256" key="4">
    <source>
        <dbReference type="ARBA" id="ARBA00022741"/>
    </source>
</evidence>
<evidence type="ECO:0000256" key="5">
    <source>
        <dbReference type="ARBA" id="ARBA00022989"/>
    </source>
</evidence>
<dbReference type="GO" id="GO:0051607">
    <property type="term" value="P:defense response to virus"/>
    <property type="evidence" value="ECO:0007669"/>
    <property type="project" value="UniProtKB-KW"/>
</dbReference>
<keyword evidence="4" id="KW-0547">Nucleotide-binding</keyword>